<dbReference type="Gene3D" id="1.10.420.10">
    <property type="entry name" value="Peroxidase, domain 2"/>
    <property type="match status" value="1"/>
</dbReference>
<evidence type="ECO:0000256" key="10">
    <source>
        <dbReference type="ARBA" id="ARBA00023004"/>
    </source>
</evidence>
<dbReference type="PRINTS" id="PR00461">
    <property type="entry name" value="PLPEROXIDASE"/>
</dbReference>
<evidence type="ECO:0000313" key="15">
    <source>
        <dbReference type="Proteomes" id="UP001396334"/>
    </source>
</evidence>
<evidence type="ECO:0000256" key="11">
    <source>
        <dbReference type="ARBA" id="ARBA00023157"/>
    </source>
</evidence>
<evidence type="ECO:0000256" key="4">
    <source>
        <dbReference type="ARBA" id="ARBA00006873"/>
    </source>
</evidence>
<keyword evidence="12" id="KW-0732">Signal</keyword>
<organism evidence="14 15">
    <name type="scientific">Hibiscus sabdariffa</name>
    <name type="common">roselle</name>
    <dbReference type="NCBI Taxonomy" id="183260"/>
    <lineage>
        <taxon>Eukaryota</taxon>
        <taxon>Viridiplantae</taxon>
        <taxon>Streptophyta</taxon>
        <taxon>Embryophyta</taxon>
        <taxon>Tracheophyta</taxon>
        <taxon>Spermatophyta</taxon>
        <taxon>Magnoliopsida</taxon>
        <taxon>eudicotyledons</taxon>
        <taxon>Gunneridae</taxon>
        <taxon>Pentapetalae</taxon>
        <taxon>rosids</taxon>
        <taxon>malvids</taxon>
        <taxon>Malvales</taxon>
        <taxon>Malvaceae</taxon>
        <taxon>Malvoideae</taxon>
        <taxon>Hibiscus</taxon>
    </lineage>
</organism>
<dbReference type="CDD" id="cd00693">
    <property type="entry name" value="secretory_peroxidase"/>
    <property type="match status" value="1"/>
</dbReference>
<comment type="similarity">
    <text evidence="4">Belongs to the peroxidase family. Ascorbate peroxidase subfamily.</text>
</comment>
<dbReference type="Proteomes" id="UP001396334">
    <property type="component" value="Unassembled WGS sequence"/>
</dbReference>
<dbReference type="PROSITE" id="PS00435">
    <property type="entry name" value="PEROXIDASE_1"/>
    <property type="match status" value="1"/>
</dbReference>
<evidence type="ECO:0000256" key="7">
    <source>
        <dbReference type="ARBA" id="ARBA00022617"/>
    </source>
</evidence>
<keyword evidence="8" id="KW-0479">Metal-binding</keyword>
<evidence type="ECO:0000259" key="13">
    <source>
        <dbReference type="PROSITE" id="PS50873"/>
    </source>
</evidence>
<evidence type="ECO:0000256" key="3">
    <source>
        <dbReference type="ARBA" id="ARBA00001970"/>
    </source>
</evidence>
<dbReference type="InterPro" id="IPR002016">
    <property type="entry name" value="Haem_peroxidase"/>
</dbReference>
<evidence type="ECO:0000256" key="5">
    <source>
        <dbReference type="ARBA" id="ARBA00012313"/>
    </source>
</evidence>
<evidence type="ECO:0000256" key="8">
    <source>
        <dbReference type="ARBA" id="ARBA00022723"/>
    </source>
</evidence>
<feature type="domain" description="Plant heme peroxidase family profile" evidence="13">
    <location>
        <begin position="28"/>
        <end position="322"/>
    </location>
</feature>
<evidence type="ECO:0000256" key="6">
    <source>
        <dbReference type="ARBA" id="ARBA00022559"/>
    </source>
</evidence>
<dbReference type="Gene3D" id="1.10.520.10">
    <property type="match status" value="1"/>
</dbReference>
<dbReference type="InterPro" id="IPR033905">
    <property type="entry name" value="Secretory_peroxidase"/>
</dbReference>
<dbReference type="Gene3D" id="3.40.50.620">
    <property type="entry name" value="HUPs"/>
    <property type="match status" value="1"/>
</dbReference>
<name>A0ABR2TLL6_9ROSI</name>
<dbReference type="PROSITE" id="PS50873">
    <property type="entry name" value="PEROXIDASE_4"/>
    <property type="match status" value="1"/>
</dbReference>
<dbReference type="SUPFAM" id="SSF48113">
    <property type="entry name" value="Heme-dependent peroxidases"/>
    <property type="match status" value="1"/>
</dbReference>
<evidence type="ECO:0000256" key="1">
    <source>
        <dbReference type="ARBA" id="ARBA00000189"/>
    </source>
</evidence>
<feature type="signal peptide" evidence="12">
    <location>
        <begin position="1"/>
        <end position="21"/>
    </location>
</feature>
<dbReference type="InterPro" id="IPR014729">
    <property type="entry name" value="Rossmann-like_a/b/a_fold"/>
</dbReference>
<accession>A0ABR2TLL6</accession>
<comment type="catalytic activity">
    <reaction evidence="1">
        <text>2 a phenolic donor + H2O2 = 2 a phenolic radical donor + 2 H2O</text>
        <dbReference type="Rhea" id="RHEA:56136"/>
        <dbReference type="ChEBI" id="CHEBI:15377"/>
        <dbReference type="ChEBI" id="CHEBI:16240"/>
        <dbReference type="ChEBI" id="CHEBI:139520"/>
        <dbReference type="ChEBI" id="CHEBI:139521"/>
        <dbReference type="EC" id="1.11.1.7"/>
    </reaction>
</comment>
<dbReference type="PRINTS" id="PR00458">
    <property type="entry name" value="PEROXIDASE"/>
</dbReference>
<comment type="cofactor">
    <cofactor evidence="2">
        <name>Ca(2+)</name>
        <dbReference type="ChEBI" id="CHEBI:29108"/>
    </cofactor>
</comment>
<keyword evidence="10" id="KW-0408">Iron</keyword>
<feature type="chain" id="PRO_5045201821" description="peroxidase" evidence="12">
    <location>
        <begin position="22"/>
        <end position="580"/>
    </location>
</feature>
<dbReference type="InterPro" id="IPR000823">
    <property type="entry name" value="Peroxidase_pln"/>
</dbReference>
<sequence>MRGFNMALLVAVLTLVVLVLASSSPVIALSSNYYEKTCPDVESIVAKAVRSATMKDKTVPAALLRMHFHDCFIRGCDASVLLYSKGNNKAEKDGPANLSLHGFYVIENAKKEVEAQCPGVVSCADILAFAARDAVVLSGGPTWDVPKGRKDGRTSKASETIQLPAPTFNISQLKQSFSQRGLSMDDLVALSGGHTIGFSHCSSFQNRIRNFNATHDIDPTMHPSFAASLRGVCPIKNKAKNAGATMDPSSTTFDNTYFKLILHGKTLFSSDQALLTNPKTKGLVYKFASSKQSFEKAFVNSMIKMSSLNGGQEIRKDSEEAQLRYCNKFRVYGYLKKLALDINGPVYAWAYLFALLSNSVPLNPMAFAHYPVATPFDTSKHTRISIPPSFCSSESLSSLAFTSSSLSSPFPLLSKARNLSIFPRINRVGHKAKAEPLESEAYLAAEPFSQFKHLLLPITDRNPYLSEGTRQAAATTAALAKKNGADITVVVIDEKQKEALPEHETQLASVRWHLSEGGFQEFKLLERLGEGSKPTAIIGEVADDMNLDLVVMSMEAIHSKHVDANLLAEFVPCPVLLLPL</sequence>
<keyword evidence="7" id="KW-0349">Heme</keyword>
<dbReference type="SUPFAM" id="SSF52402">
    <property type="entry name" value="Adenine nucleotide alpha hydrolases-like"/>
    <property type="match status" value="1"/>
</dbReference>
<dbReference type="PANTHER" id="PTHR31235">
    <property type="entry name" value="PEROXIDASE 25-RELATED"/>
    <property type="match status" value="1"/>
</dbReference>
<protein>
    <recommendedName>
        <fullName evidence="5">peroxidase</fullName>
        <ecNumber evidence="5">1.11.1.7</ecNumber>
    </recommendedName>
</protein>
<dbReference type="Pfam" id="PF00141">
    <property type="entry name" value="peroxidase"/>
    <property type="match status" value="1"/>
</dbReference>
<dbReference type="EC" id="1.11.1.7" evidence="5"/>
<proteinExistence type="inferred from homology"/>
<keyword evidence="9" id="KW-0560">Oxidoreductase</keyword>
<keyword evidence="11" id="KW-1015">Disulfide bond</keyword>
<dbReference type="EMBL" id="JBBPBN010000005">
    <property type="protein sequence ID" value="KAK9038122.1"/>
    <property type="molecule type" value="Genomic_DNA"/>
</dbReference>
<evidence type="ECO:0000256" key="12">
    <source>
        <dbReference type="SAM" id="SignalP"/>
    </source>
</evidence>
<evidence type="ECO:0000256" key="2">
    <source>
        <dbReference type="ARBA" id="ARBA00001913"/>
    </source>
</evidence>
<comment type="caution">
    <text evidence="14">The sequence shown here is derived from an EMBL/GenBank/DDBJ whole genome shotgun (WGS) entry which is preliminary data.</text>
</comment>
<keyword evidence="6" id="KW-0575">Peroxidase</keyword>
<dbReference type="InterPro" id="IPR010255">
    <property type="entry name" value="Haem_peroxidase_sf"/>
</dbReference>
<gene>
    <name evidence="14" type="ORF">V6N11_023011</name>
</gene>
<evidence type="ECO:0000313" key="14">
    <source>
        <dbReference type="EMBL" id="KAK9038122.1"/>
    </source>
</evidence>
<evidence type="ECO:0000256" key="9">
    <source>
        <dbReference type="ARBA" id="ARBA00023002"/>
    </source>
</evidence>
<comment type="cofactor">
    <cofactor evidence="3">
        <name>heme b</name>
        <dbReference type="ChEBI" id="CHEBI:60344"/>
    </cofactor>
</comment>
<keyword evidence="15" id="KW-1185">Reference proteome</keyword>
<dbReference type="InterPro" id="IPR019793">
    <property type="entry name" value="Peroxidases_heam-ligand_BS"/>
</dbReference>
<reference evidence="14 15" key="1">
    <citation type="journal article" date="2024" name="G3 (Bethesda)">
        <title>Genome assembly of Hibiscus sabdariffa L. provides insights into metabolisms of medicinal natural products.</title>
        <authorList>
            <person name="Kim T."/>
        </authorList>
    </citation>
    <scope>NUCLEOTIDE SEQUENCE [LARGE SCALE GENOMIC DNA]</scope>
    <source>
        <strain evidence="14">TK-2024</strain>
        <tissue evidence="14">Old leaves</tissue>
    </source>
</reference>